<accession>A0ABN7USH9</accession>
<protein>
    <submittedName>
        <fullName evidence="1">22731_t:CDS:1</fullName>
    </submittedName>
</protein>
<dbReference type="EMBL" id="CAJVQB010005622">
    <property type="protein sequence ID" value="CAG8666095.1"/>
    <property type="molecule type" value="Genomic_DNA"/>
</dbReference>
<evidence type="ECO:0000313" key="2">
    <source>
        <dbReference type="Proteomes" id="UP000789901"/>
    </source>
</evidence>
<name>A0ABN7USH9_GIGMA</name>
<proteinExistence type="predicted"/>
<evidence type="ECO:0000313" key="1">
    <source>
        <dbReference type="EMBL" id="CAG8666095.1"/>
    </source>
</evidence>
<keyword evidence="2" id="KW-1185">Reference proteome</keyword>
<gene>
    <name evidence="1" type="ORF">GMARGA_LOCUS10155</name>
</gene>
<dbReference type="Proteomes" id="UP000789901">
    <property type="component" value="Unassembled WGS sequence"/>
</dbReference>
<comment type="caution">
    <text evidence="1">The sequence shown here is derived from an EMBL/GenBank/DDBJ whole genome shotgun (WGS) entry which is preliminary data.</text>
</comment>
<organism evidence="1 2">
    <name type="scientific">Gigaspora margarita</name>
    <dbReference type="NCBI Taxonomy" id="4874"/>
    <lineage>
        <taxon>Eukaryota</taxon>
        <taxon>Fungi</taxon>
        <taxon>Fungi incertae sedis</taxon>
        <taxon>Mucoromycota</taxon>
        <taxon>Glomeromycotina</taxon>
        <taxon>Glomeromycetes</taxon>
        <taxon>Diversisporales</taxon>
        <taxon>Gigasporaceae</taxon>
        <taxon>Gigaspora</taxon>
    </lineage>
</organism>
<sequence>MSINLLKKLSQDYKNLVENSEFTNILIQIGESKYGDKIEPRKIEKGDDFSEGCLQLALILDSTQQSQNLKCLY</sequence>
<reference evidence="1 2" key="1">
    <citation type="submission" date="2021-06" db="EMBL/GenBank/DDBJ databases">
        <authorList>
            <person name="Kallberg Y."/>
            <person name="Tangrot J."/>
            <person name="Rosling A."/>
        </authorList>
    </citation>
    <scope>NUCLEOTIDE SEQUENCE [LARGE SCALE GENOMIC DNA]</scope>
    <source>
        <strain evidence="1 2">120-4 pot B 10/14</strain>
    </source>
</reference>